<dbReference type="PATRIC" id="fig|1300222.3.peg.126"/>
<dbReference type="Pfam" id="PF01476">
    <property type="entry name" value="LysM"/>
    <property type="match status" value="1"/>
</dbReference>
<dbReference type="Gene3D" id="3.10.350.10">
    <property type="entry name" value="LysM domain"/>
    <property type="match status" value="1"/>
</dbReference>
<dbReference type="OrthoDB" id="9801998at2"/>
<organism evidence="2 3">
    <name type="scientific">Brevibacillus borstelensis AK1</name>
    <dbReference type="NCBI Taxonomy" id="1300222"/>
    <lineage>
        <taxon>Bacteria</taxon>
        <taxon>Bacillati</taxon>
        <taxon>Bacillota</taxon>
        <taxon>Bacilli</taxon>
        <taxon>Bacillales</taxon>
        <taxon>Paenibacillaceae</taxon>
        <taxon>Brevibacillus</taxon>
    </lineage>
</organism>
<dbReference type="CDD" id="cd00118">
    <property type="entry name" value="LysM"/>
    <property type="match status" value="1"/>
</dbReference>
<feature type="domain" description="LysM" evidence="1">
    <location>
        <begin position="63"/>
        <end position="114"/>
    </location>
</feature>
<dbReference type="Proteomes" id="UP000012081">
    <property type="component" value="Unassembled WGS sequence"/>
</dbReference>
<dbReference type="SUPFAM" id="SSF54106">
    <property type="entry name" value="LysM domain"/>
    <property type="match status" value="1"/>
</dbReference>
<dbReference type="PROSITE" id="PS51782">
    <property type="entry name" value="LYSM"/>
    <property type="match status" value="1"/>
</dbReference>
<evidence type="ECO:0000313" key="2">
    <source>
        <dbReference type="EMBL" id="EMT54059.1"/>
    </source>
</evidence>
<comment type="caution">
    <text evidence="2">The sequence shown here is derived from an EMBL/GenBank/DDBJ whole genome shotgun (WGS) entry which is preliminary data.</text>
</comment>
<accession>M8DCM4</accession>
<dbReference type="GeneID" id="89499513"/>
<dbReference type="EMBL" id="APBN01000001">
    <property type="protein sequence ID" value="EMT54059.1"/>
    <property type="molecule type" value="Genomic_DNA"/>
</dbReference>
<gene>
    <name evidence="2" type="ORF">I532_00595</name>
</gene>
<name>M8DCM4_9BACL</name>
<dbReference type="RefSeq" id="WP_003385735.1">
    <property type="nucleotide sequence ID" value="NZ_APBN01000001.1"/>
</dbReference>
<dbReference type="InterPro" id="IPR018392">
    <property type="entry name" value="LysM"/>
</dbReference>
<evidence type="ECO:0000313" key="3">
    <source>
        <dbReference type="Proteomes" id="UP000012081"/>
    </source>
</evidence>
<dbReference type="STRING" id="1300222.I532_00595"/>
<evidence type="ECO:0000259" key="1">
    <source>
        <dbReference type="PROSITE" id="PS51782"/>
    </source>
</evidence>
<dbReference type="SMART" id="SM00257">
    <property type="entry name" value="LysM"/>
    <property type="match status" value="1"/>
</dbReference>
<protein>
    <recommendedName>
        <fullName evidence="1">LysM domain-containing protein</fullName>
    </recommendedName>
</protein>
<dbReference type="AlphaFoldDB" id="M8DCM4"/>
<proteinExistence type="predicted"/>
<sequence>MSTMTVSNRFAKEERKTARFGITRGQAILFFAAFTLFFYTLTELVFASGDHTVQQAQMIQPVKEIVVQPGDSLWELAVTYKSDPKMDVRDMVYAIQKLNKLESAIIYPGQSIQIPVGN</sequence>
<keyword evidence="3" id="KW-1185">Reference proteome</keyword>
<reference evidence="2 3" key="1">
    <citation type="submission" date="2013-03" db="EMBL/GenBank/DDBJ databases">
        <title>Assembly of a new bacterial strain Brevibacillus borstelensis AK1.</title>
        <authorList>
            <person name="Rajan I."/>
            <person name="PoliReddy D."/>
            <person name="Sugumar T."/>
            <person name="Rathinam K."/>
            <person name="Alqarawi S."/>
            <person name="Khalil A.B."/>
            <person name="Sivakumar N."/>
        </authorList>
    </citation>
    <scope>NUCLEOTIDE SEQUENCE [LARGE SCALE GENOMIC DNA]</scope>
    <source>
        <strain evidence="2 3">AK1</strain>
    </source>
</reference>
<dbReference type="InterPro" id="IPR036779">
    <property type="entry name" value="LysM_dom_sf"/>
</dbReference>